<comment type="caution">
    <text evidence="3">The sequence shown here is derived from an EMBL/GenBank/DDBJ whole genome shotgun (WGS) entry which is preliminary data.</text>
</comment>
<dbReference type="InterPro" id="IPR015943">
    <property type="entry name" value="WD40/YVTN_repeat-like_dom_sf"/>
</dbReference>
<feature type="region of interest" description="Disordered" evidence="2">
    <location>
        <begin position="113"/>
        <end position="167"/>
    </location>
</feature>
<accession>A0AA38GS18</accession>
<dbReference type="InterPro" id="IPR036322">
    <property type="entry name" value="WD40_repeat_dom_sf"/>
</dbReference>
<gene>
    <name evidence="3" type="ORF">KI387_007834</name>
</gene>
<keyword evidence="4" id="KW-1185">Reference proteome</keyword>
<dbReference type="PANTHER" id="PTHR14773:SF2">
    <property type="entry name" value="(WILD MALAYSIAN BANANA) HYPOTHETICAL PROTEIN"/>
    <property type="match status" value="1"/>
</dbReference>
<dbReference type="InterPro" id="IPR001680">
    <property type="entry name" value="WD40_rpt"/>
</dbReference>
<dbReference type="GO" id="GO:0003677">
    <property type="term" value="F:DNA binding"/>
    <property type="evidence" value="ECO:0007669"/>
    <property type="project" value="TreeGrafter"/>
</dbReference>
<dbReference type="GO" id="GO:2000001">
    <property type="term" value="P:regulation of DNA damage checkpoint"/>
    <property type="evidence" value="ECO:0007669"/>
    <property type="project" value="TreeGrafter"/>
</dbReference>
<reference evidence="3 4" key="1">
    <citation type="journal article" date="2021" name="Nat. Plants">
        <title>The Taxus genome provides insights into paclitaxel biosynthesis.</title>
        <authorList>
            <person name="Xiong X."/>
            <person name="Gou J."/>
            <person name="Liao Q."/>
            <person name="Li Y."/>
            <person name="Zhou Q."/>
            <person name="Bi G."/>
            <person name="Li C."/>
            <person name="Du R."/>
            <person name="Wang X."/>
            <person name="Sun T."/>
            <person name="Guo L."/>
            <person name="Liang H."/>
            <person name="Lu P."/>
            <person name="Wu Y."/>
            <person name="Zhang Z."/>
            <person name="Ro D.K."/>
            <person name="Shang Y."/>
            <person name="Huang S."/>
            <person name="Yan J."/>
        </authorList>
    </citation>
    <scope>NUCLEOTIDE SEQUENCE [LARGE SCALE GENOMIC DNA]</scope>
    <source>
        <strain evidence="3">Ta-2019</strain>
    </source>
</reference>
<evidence type="ECO:0000313" key="4">
    <source>
        <dbReference type="Proteomes" id="UP000824469"/>
    </source>
</evidence>
<dbReference type="InterPro" id="IPR050853">
    <property type="entry name" value="WD_repeat_DNA-damage-binding"/>
</dbReference>
<evidence type="ECO:0000256" key="2">
    <source>
        <dbReference type="SAM" id="MobiDB-lite"/>
    </source>
</evidence>
<feature type="compositionally biased region" description="Basic and acidic residues" evidence="2">
    <location>
        <begin position="30"/>
        <end position="45"/>
    </location>
</feature>
<dbReference type="OMA" id="DANLVMC"/>
<dbReference type="SMART" id="SM00320">
    <property type="entry name" value="WD40"/>
    <property type="match status" value="4"/>
</dbReference>
<evidence type="ECO:0000313" key="3">
    <source>
        <dbReference type="EMBL" id="KAH9327656.1"/>
    </source>
</evidence>
<proteinExistence type="inferred from homology"/>
<feature type="region of interest" description="Disordered" evidence="2">
    <location>
        <begin position="1"/>
        <end position="60"/>
    </location>
</feature>
<organism evidence="3 4">
    <name type="scientific">Taxus chinensis</name>
    <name type="common">Chinese yew</name>
    <name type="synonym">Taxus wallichiana var. chinensis</name>
    <dbReference type="NCBI Taxonomy" id="29808"/>
    <lineage>
        <taxon>Eukaryota</taxon>
        <taxon>Viridiplantae</taxon>
        <taxon>Streptophyta</taxon>
        <taxon>Embryophyta</taxon>
        <taxon>Tracheophyta</taxon>
        <taxon>Spermatophyta</taxon>
        <taxon>Pinopsida</taxon>
        <taxon>Pinidae</taxon>
        <taxon>Conifers II</taxon>
        <taxon>Cupressales</taxon>
        <taxon>Taxaceae</taxon>
        <taxon>Taxus</taxon>
    </lineage>
</organism>
<dbReference type="Gene3D" id="2.130.10.10">
    <property type="entry name" value="YVTN repeat-like/Quinoprotein amine dehydrogenase"/>
    <property type="match status" value="2"/>
</dbReference>
<dbReference type="EMBL" id="JAHRHJ020000002">
    <property type="protein sequence ID" value="KAH9327656.1"/>
    <property type="molecule type" value="Genomic_DNA"/>
</dbReference>
<dbReference type="AlphaFoldDB" id="A0AA38GS18"/>
<comment type="similarity">
    <text evidence="1">Belongs to the WD repeat DDB2/WDR76 family.</text>
</comment>
<protein>
    <submittedName>
        <fullName evidence="3">Uncharacterized protein</fullName>
    </submittedName>
</protein>
<evidence type="ECO:0000256" key="1">
    <source>
        <dbReference type="ARBA" id="ARBA00005434"/>
    </source>
</evidence>
<name>A0AA38GS18_TAXCH</name>
<dbReference type="SUPFAM" id="SSF50978">
    <property type="entry name" value="WD40 repeat-like"/>
    <property type="match status" value="1"/>
</dbReference>
<feature type="compositionally biased region" description="Polar residues" evidence="2">
    <location>
        <begin position="1"/>
        <end position="11"/>
    </location>
</feature>
<dbReference type="Proteomes" id="UP000824469">
    <property type="component" value="Unassembled WGS sequence"/>
</dbReference>
<sequence>MKTSFRQSSLRSFFPNDAGVVTHSPAAINARHDPTTPIAAEEKPHTTKRKQPRDSNQEAKAAVKHLKLPADPLVEAPMTDYERQRQDNIRKNNEFMKNLGIPVHLEMLQKTTVPRPKIKPPQPPKPQLPLRRSTRNRPPSAETVSEESPVNVPRDRTPNLPVPPAHYDDSSVLKYMCTSSTSDGSSRMVSAMDPASSLVGFRRVGKIMADPLLTRIYTVDVAVLDGSDRALLAAGGHAGRISVYGTSTSSTQDCRKQTSQGPLMTWKGSPSWICGVKFLGRQGNRKVLLVAGSCNDGRLVLWDIGKQHHLTPPPIVAVLNSFHSTDIFGMHEFNTKIATVSRNSSVGFWNLSDSGFVADRSFSGHHHGPVRGVSFRDSDILADCGADNRICVLDLRLENCCTLTIESNHKTGVNVVEWCPNQEFLVLSASKDTELLLYDIRSYKEPLHKLKGHVDPKHNKCSQIYRPAFVANGMAVATPGQGSKQISLYSTDSGRAISRGFVGYDANLVMCNVRDEAFSQRVWFAGKQISPLSPIWHNNTDVSD</sequence>
<dbReference type="GO" id="GO:0005634">
    <property type="term" value="C:nucleus"/>
    <property type="evidence" value="ECO:0007669"/>
    <property type="project" value="TreeGrafter"/>
</dbReference>
<dbReference type="PANTHER" id="PTHR14773">
    <property type="entry name" value="WD REPEAT-CONTAINING PROTEIN 76"/>
    <property type="match status" value="1"/>
</dbReference>